<organism evidence="2 3">
    <name type="scientific">Leishmania martiniquensis</name>
    <dbReference type="NCBI Taxonomy" id="1580590"/>
    <lineage>
        <taxon>Eukaryota</taxon>
        <taxon>Discoba</taxon>
        <taxon>Euglenozoa</taxon>
        <taxon>Kinetoplastea</taxon>
        <taxon>Metakinetoplastina</taxon>
        <taxon>Trypanosomatida</taxon>
        <taxon>Trypanosomatidae</taxon>
        <taxon>Leishmaniinae</taxon>
        <taxon>Leishmania</taxon>
    </lineage>
</organism>
<dbReference type="KEGG" id="lmat:92512127"/>
<accession>A0A836H4J8</accession>
<dbReference type="OrthoDB" id="266859at2759"/>
<evidence type="ECO:0000313" key="2">
    <source>
        <dbReference type="EMBL" id="KAG5470771.1"/>
    </source>
</evidence>
<gene>
    <name evidence="2" type="ORF">LSCM1_02020</name>
</gene>
<reference evidence="2 3" key="1">
    <citation type="submission" date="2021-03" db="EMBL/GenBank/DDBJ databases">
        <title>Leishmania (Mundinia) martiniquensis Genome sequencing and assembly.</title>
        <authorList>
            <person name="Almutairi H."/>
            <person name="Gatherer D."/>
        </authorList>
    </citation>
    <scope>NUCLEOTIDE SEQUENCE [LARGE SCALE GENOMIC DNA]</scope>
    <source>
        <strain evidence="2">LSCM1</strain>
    </source>
</reference>
<feature type="coiled-coil region" evidence="1">
    <location>
        <begin position="27"/>
        <end position="68"/>
    </location>
</feature>
<keyword evidence="1" id="KW-0175">Coiled coil</keyword>
<dbReference type="AlphaFoldDB" id="A0A836H4J8"/>
<evidence type="ECO:0000313" key="3">
    <source>
        <dbReference type="Proteomes" id="UP000673552"/>
    </source>
</evidence>
<protein>
    <submittedName>
        <fullName evidence="2">Uncharacterized protein</fullName>
    </submittedName>
</protein>
<proteinExistence type="predicted"/>
<sequence>MSEPSLGRSERADHARQGRLHYVRAQRQQLVRETRMLHLALEELQEEAEEASEKEALLRRAIDEKHRELLRCLIHLSTAELDTSRANSRAIGTPVQRDATRFLVCAVLRQYKIEEDAFTQEMARLLEDVRREARQSCLGVGDTSAVHLSDEDCSGGVDSIAEDAERRPPFRSELEALREMKATEDEDMDAALLRIGCALFC</sequence>
<dbReference type="RefSeq" id="XP_067176164.1">
    <property type="nucleotide sequence ID" value="XM_067319615.1"/>
</dbReference>
<comment type="caution">
    <text evidence="2">The sequence shown here is derived from an EMBL/GenBank/DDBJ whole genome shotgun (WGS) entry which is preliminary data.</text>
</comment>
<dbReference type="GeneID" id="92512127"/>
<dbReference type="EMBL" id="JAFEUZ010000032">
    <property type="protein sequence ID" value="KAG5470771.1"/>
    <property type="molecule type" value="Genomic_DNA"/>
</dbReference>
<keyword evidence="3" id="KW-1185">Reference proteome</keyword>
<name>A0A836H4J8_9TRYP</name>
<dbReference type="Proteomes" id="UP000673552">
    <property type="component" value="Chromosome 32"/>
</dbReference>
<evidence type="ECO:0000256" key="1">
    <source>
        <dbReference type="SAM" id="Coils"/>
    </source>
</evidence>